<evidence type="ECO:0000313" key="3">
    <source>
        <dbReference type="Proteomes" id="UP000317421"/>
    </source>
</evidence>
<reference evidence="2 3" key="1">
    <citation type="submission" date="2019-02" db="EMBL/GenBank/DDBJ databases">
        <title>Deep-cultivation of Planctomycetes and their phenomic and genomic characterization uncovers novel biology.</title>
        <authorList>
            <person name="Wiegand S."/>
            <person name="Jogler M."/>
            <person name="Boedeker C."/>
            <person name="Pinto D."/>
            <person name="Vollmers J."/>
            <person name="Rivas-Marin E."/>
            <person name="Kohn T."/>
            <person name="Peeters S.H."/>
            <person name="Heuer A."/>
            <person name="Rast P."/>
            <person name="Oberbeckmann S."/>
            <person name="Bunk B."/>
            <person name="Jeske O."/>
            <person name="Meyerdierks A."/>
            <person name="Storesund J.E."/>
            <person name="Kallscheuer N."/>
            <person name="Luecker S."/>
            <person name="Lage O.M."/>
            <person name="Pohl T."/>
            <person name="Merkel B.J."/>
            <person name="Hornburger P."/>
            <person name="Mueller R.-W."/>
            <person name="Bruemmer F."/>
            <person name="Labrenz M."/>
            <person name="Spormann A.M."/>
            <person name="Op Den Camp H."/>
            <person name="Overmann J."/>
            <person name="Amann R."/>
            <person name="Jetten M.S.M."/>
            <person name="Mascher T."/>
            <person name="Medema M.H."/>
            <person name="Devos D.P."/>
            <person name="Kaster A.-K."/>
            <person name="Ovreas L."/>
            <person name="Rohde M."/>
            <person name="Galperin M.Y."/>
            <person name="Jogler C."/>
        </authorList>
    </citation>
    <scope>NUCLEOTIDE SEQUENCE [LARGE SCALE GENOMIC DNA]</scope>
    <source>
        <strain evidence="2 3">Pla108</strain>
    </source>
</reference>
<dbReference type="Pfam" id="PF07608">
    <property type="entry name" value="DUF1571"/>
    <property type="match status" value="1"/>
</dbReference>
<proteinExistence type="predicted"/>
<dbReference type="InterPro" id="IPR011465">
    <property type="entry name" value="DUF1571"/>
</dbReference>
<dbReference type="EMBL" id="SJPR01000004">
    <property type="protein sequence ID" value="TWT95930.1"/>
    <property type="molecule type" value="Genomic_DNA"/>
</dbReference>
<protein>
    <recommendedName>
        <fullName evidence="4">DUF1571 domain-containing protein</fullName>
    </recommendedName>
</protein>
<comment type="caution">
    <text evidence="2">The sequence shown here is derived from an EMBL/GenBank/DDBJ whole genome shotgun (WGS) entry which is preliminary data.</text>
</comment>
<dbReference type="Proteomes" id="UP000317421">
    <property type="component" value="Unassembled WGS sequence"/>
</dbReference>
<gene>
    <name evidence="2" type="ORF">Pla108_30070</name>
</gene>
<accession>A0A5C6A972</accession>
<sequence length="327" mass="36253">MPATLTASALRTALGRTFLIVAVAGPFVVLGALGANAQQLTRPIYRVADATQPSAPQPPTAQPMAATQPEGDVPVMRDDAVQPASAELEGIPFDLQQRPGEHPLMPCLRLAKEALADMDRQVQDYSATFTKVERLNGTLNDPQKLTLRVRQQPFSVYMKFITPNPGQEALYVSNQNDGKLVAMGSGWKRRFGKINLDPDGNMAMAGQRYPITKAGIRNLTSELIEIAEQDVKYAECEVQYGVATIDNRPVTMIRAIHPVPRKNFRFHRAEIFIDNEMRLPVAYQAFSWPTVEGGEPILEEKYIYTDLKLNNGFTDADFSTENPGMFQ</sequence>
<evidence type="ECO:0000313" key="2">
    <source>
        <dbReference type="EMBL" id="TWT95930.1"/>
    </source>
</evidence>
<feature type="region of interest" description="Disordered" evidence="1">
    <location>
        <begin position="50"/>
        <end position="71"/>
    </location>
</feature>
<evidence type="ECO:0008006" key="4">
    <source>
        <dbReference type="Google" id="ProtNLM"/>
    </source>
</evidence>
<name>A0A5C6A972_9BACT</name>
<organism evidence="2 3">
    <name type="scientific">Botrimarina colliarenosi</name>
    <dbReference type="NCBI Taxonomy" id="2528001"/>
    <lineage>
        <taxon>Bacteria</taxon>
        <taxon>Pseudomonadati</taxon>
        <taxon>Planctomycetota</taxon>
        <taxon>Planctomycetia</taxon>
        <taxon>Pirellulales</taxon>
        <taxon>Lacipirellulaceae</taxon>
        <taxon>Botrimarina</taxon>
    </lineage>
</organism>
<evidence type="ECO:0000256" key="1">
    <source>
        <dbReference type="SAM" id="MobiDB-lite"/>
    </source>
</evidence>
<dbReference type="AlphaFoldDB" id="A0A5C6A972"/>
<keyword evidence="3" id="KW-1185">Reference proteome</keyword>
<dbReference type="RefSeq" id="WP_197526584.1">
    <property type="nucleotide sequence ID" value="NZ_SJPR01000004.1"/>
</dbReference>